<evidence type="ECO:0000313" key="2">
    <source>
        <dbReference type="Proteomes" id="UP001146120"/>
    </source>
</evidence>
<gene>
    <name evidence="1" type="ORF">N0F65_011524</name>
</gene>
<keyword evidence="2" id="KW-1185">Reference proteome</keyword>
<protein>
    <submittedName>
        <fullName evidence="1">Uncharacterized protein</fullName>
    </submittedName>
</protein>
<sequence length="119" mass="13937">MWTPWKLNKTEYFGDFQLGEEEIHVLVELPTQVAAPIDVIPSLPPTTIHRHPERLKRWAAINARICQKNQDANQKTMTEVAKNTNRKRKNHDIDKSVGYSTLCWEDMKPIYNFDDCLKD</sequence>
<dbReference type="AlphaFoldDB" id="A0AAV2Z3N8"/>
<organism evidence="1 2">
    <name type="scientific">Lagenidium giganteum</name>
    <dbReference type="NCBI Taxonomy" id="4803"/>
    <lineage>
        <taxon>Eukaryota</taxon>
        <taxon>Sar</taxon>
        <taxon>Stramenopiles</taxon>
        <taxon>Oomycota</taxon>
        <taxon>Peronosporomycetes</taxon>
        <taxon>Pythiales</taxon>
        <taxon>Pythiaceae</taxon>
    </lineage>
</organism>
<comment type="caution">
    <text evidence="1">The sequence shown here is derived from an EMBL/GenBank/DDBJ whole genome shotgun (WGS) entry which is preliminary data.</text>
</comment>
<dbReference type="Proteomes" id="UP001146120">
    <property type="component" value="Unassembled WGS sequence"/>
</dbReference>
<dbReference type="EMBL" id="DAKRPA010000045">
    <property type="protein sequence ID" value="DBA01553.1"/>
    <property type="molecule type" value="Genomic_DNA"/>
</dbReference>
<accession>A0AAV2Z3N8</accession>
<proteinExistence type="predicted"/>
<evidence type="ECO:0000313" key="1">
    <source>
        <dbReference type="EMBL" id="DBA01553.1"/>
    </source>
</evidence>
<reference evidence="1" key="1">
    <citation type="submission" date="2022-11" db="EMBL/GenBank/DDBJ databases">
        <authorList>
            <person name="Morgan W.R."/>
            <person name="Tartar A."/>
        </authorList>
    </citation>
    <scope>NUCLEOTIDE SEQUENCE</scope>
    <source>
        <strain evidence="1">ARSEF 373</strain>
    </source>
</reference>
<name>A0AAV2Z3N8_9STRA</name>
<reference evidence="1" key="2">
    <citation type="journal article" date="2023" name="Microbiol Resour">
        <title>Decontamination and Annotation of the Draft Genome Sequence of the Oomycete Lagenidium giganteum ARSEF 373.</title>
        <authorList>
            <person name="Morgan W.R."/>
            <person name="Tartar A."/>
        </authorList>
    </citation>
    <scope>NUCLEOTIDE SEQUENCE</scope>
    <source>
        <strain evidence="1">ARSEF 373</strain>
    </source>
</reference>